<evidence type="ECO:0000259" key="5">
    <source>
        <dbReference type="Pfam" id="PF00496"/>
    </source>
</evidence>
<evidence type="ECO:0000256" key="2">
    <source>
        <dbReference type="ARBA" id="ARBA00005695"/>
    </source>
</evidence>
<sequence length="514" mass="57099">MLDRRMVLLSGVGVLAASRAARAQGRVREVRVGVSQDALTLDPANHRNRETQTVIRNIHDGLLTRDADMRIQPEIADSWRQIDATTYEFRIRPGIRFHSGDALTATDIKFTFDRLVKGNAMGGQTSPRKGLLGPLEDTVMVDERTVRMVLREPWPILPAMLPFQEVVNSRHVERVGQEGMQTRPDGCGPFKLVEWRRGEAVIMERFAEYYGGSTEIPVAGPAQIDRAIFRVMPENSARIAALLAGELDIISELPASAMRQVEASRNAQVMKVNGTRTFFVSLNLAKKPLDDVRVRRALNHALDKGAIISRILNNTATPLRGVMSPDAFGFNPELPEYAHDLARARALLAEAGVAQGTELVIDTTAALKEIAEAIAALLSRTGLRVRAQIWEGAVLGPMWQNAERRRDRDMFLTSWGNGALDPSDIMLPTLRSGGRGNSAGFSNAEVDRLLDAAETEADQAKRADMYKRAQAIVTEQAPWIFLWLPQDIYGVARRVQNWRPQADSRINLHRVRVA</sequence>
<keyword evidence="3" id="KW-0813">Transport</keyword>
<comment type="caution">
    <text evidence="6">The sequence shown here is derived from an EMBL/GenBank/DDBJ whole genome shotgun (WGS) entry which is preliminary data.</text>
</comment>
<keyword evidence="7" id="KW-1185">Reference proteome</keyword>
<dbReference type="Proteomes" id="UP001138709">
    <property type="component" value="Unassembled WGS sequence"/>
</dbReference>
<dbReference type="CDD" id="cd00995">
    <property type="entry name" value="PBP2_NikA_DppA_OppA_like"/>
    <property type="match status" value="1"/>
</dbReference>
<comment type="subcellular location">
    <subcellularLocation>
        <location evidence="1">Periplasm</location>
    </subcellularLocation>
</comment>
<gene>
    <name evidence="6" type="ORF">GXW74_07975</name>
</gene>
<dbReference type="InterPro" id="IPR039424">
    <property type="entry name" value="SBP_5"/>
</dbReference>
<name>A0A9X9X9N5_9PROT</name>
<comment type="similarity">
    <text evidence="2">Belongs to the bacterial solute-binding protein 5 family.</text>
</comment>
<dbReference type="AlphaFoldDB" id="A0A9X9X9N5"/>
<proteinExistence type="inferred from homology"/>
<dbReference type="Gene3D" id="3.10.105.10">
    <property type="entry name" value="Dipeptide-binding Protein, Domain 3"/>
    <property type="match status" value="1"/>
</dbReference>
<dbReference type="PANTHER" id="PTHR30290:SF9">
    <property type="entry name" value="OLIGOPEPTIDE-BINDING PROTEIN APPA"/>
    <property type="match status" value="1"/>
</dbReference>
<evidence type="ECO:0000256" key="1">
    <source>
        <dbReference type="ARBA" id="ARBA00004418"/>
    </source>
</evidence>
<evidence type="ECO:0000256" key="3">
    <source>
        <dbReference type="ARBA" id="ARBA00022448"/>
    </source>
</evidence>
<feature type="domain" description="Solute-binding protein family 5" evidence="5">
    <location>
        <begin position="71"/>
        <end position="436"/>
    </location>
</feature>
<dbReference type="InterPro" id="IPR030678">
    <property type="entry name" value="Peptide/Ni-bd"/>
</dbReference>
<protein>
    <submittedName>
        <fullName evidence="6">ABC transporter substrate-binding protein</fullName>
    </submittedName>
</protein>
<evidence type="ECO:0000313" key="7">
    <source>
        <dbReference type="Proteomes" id="UP001138709"/>
    </source>
</evidence>
<dbReference type="PIRSF" id="PIRSF002741">
    <property type="entry name" value="MppA"/>
    <property type="match status" value="1"/>
</dbReference>
<organism evidence="6 7">
    <name type="scientific">Neoroseomonas eburnea</name>
    <dbReference type="NCBI Taxonomy" id="1346889"/>
    <lineage>
        <taxon>Bacteria</taxon>
        <taxon>Pseudomonadati</taxon>
        <taxon>Pseudomonadota</taxon>
        <taxon>Alphaproteobacteria</taxon>
        <taxon>Acetobacterales</taxon>
        <taxon>Acetobacteraceae</taxon>
        <taxon>Neoroseomonas</taxon>
    </lineage>
</organism>
<dbReference type="GO" id="GO:1904680">
    <property type="term" value="F:peptide transmembrane transporter activity"/>
    <property type="evidence" value="ECO:0007669"/>
    <property type="project" value="TreeGrafter"/>
</dbReference>
<dbReference type="GO" id="GO:0030288">
    <property type="term" value="C:outer membrane-bounded periplasmic space"/>
    <property type="evidence" value="ECO:0007669"/>
    <property type="project" value="UniProtKB-ARBA"/>
</dbReference>
<dbReference type="SUPFAM" id="SSF53850">
    <property type="entry name" value="Periplasmic binding protein-like II"/>
    <property type="match status" value="1"/>
</dbReference>
<dbReference type="Pfam" id="PF00496">
    <property type="entry name" value="SBP_bac_5"/>
    <property type="match status" value="1"/>
</dbReference>
<dbReference type="EMBL" id="JAAEDL010000006">
    <property type="protein sequence ID" value="MBR0680421.1"/>
    <property type="molecule type" value="Genomic_DNA"/>
</dbReference>
<dbReference type="GO" id="GO:0015833">
    <property type="term" value="P:peptide transport"/>
    <property type="evidence" value="ECO:0007669"/>
    <property type="project" value="TreeGrafter"/>
</dbReference>
<accession>A0A9X9X9N5</accession>
<dbReference type="InterPro" id="IPR000914">
    <property type="entry name" value="SBP_5_dom"/>
</dbReference>
<evidence type="ECO:0000256" key="4">
    <source>
        <dbReference type="ARBA" id="ARBA00022729"/>
    </source>
</evidence>
<dbReference type="Gene3D" id="3.90.76.10">
    <property type="entry name" value="Dipeptide-binding Protein, Domain 1"/>
    <property type="match status" value="1"/>
</dbReference>
<dbReference type="Gene3D" id="3.40.190.10">
    <property type="entry name" value="Periplasmic binding protein-like II"/>
    <property type="match status" value="1"/>
</dbReference>
<dbReference type="GO" id="GO:0043190">
    <property type="term" value="C:ATP-binding cassette (ABC) transporter complex"/>
    <property type="evidence" value="ECO:0007669"/>
    <property type="project" value="InterPro"/>
</dbReference>
<reference evidence="6" key="1">
    <citation type="submission" date="2020-01" db="EMBL/GenBank/DDBJ databases">
        <authorList>
            <person name="Rat A."/>
        </authorList>
    </citation>
    <scope>NUCLEOTIDE SEQUENCE</scope>
    <source>
        <strain evidence="6">LMG 31228</strain>
    </source>
</reference>
<reference evidence="6" key="2">
    <citation type="journal article" date="2021" name="Syst. Appl. Microbiol.">
        <title>Roseomonas hellenica sp. nov., isolated from roots of wild-growing Alkanna tinctoria.</title>
        <authorList>
            <person name="Rat A."/>
            <person name="Naranjo H.D."/>
            <person name="Lebbe L."/>
            <person name="Cnockaert M."/>
            <person name="Krigas N."/>
            <person name="Grigoriadou K."/>
            <person name="Maloupa E."/>
            <person name="Willems A."/>
        </authorList>
    </citation>
    <scope>NUCLEOTIDE SEQUENCE</scope>
    <source>
        <strain evidence="6">LMG 31228</strain>
    </source>
</reference>
<dbReference type="PANTHER" id="PTHR30290">
    <property type="entry name" value="PERIPLASMIC BINDING COMPONENT OF ABC TRANSPORTER"/>
    <property type="match status" value="1"/>
</dbReference>
<evidence type="ECO:0000313" key="6">
    <source>
        <dbReference type="EMBL" id="MBR0680421.1"/>
    </source>
</evidence>
<keyword evidence="4" id="KW-0732">Signal</keyword>